<evidence type="ECO:0000313" key="4">
    <source>
        <dbReference type="Proteomes" id="UP001321498"/>
    </source>
</evidence>
<reference evidence="4" key="1">
    <citation type="journal article" date="2019" name="Int. J. Syst. Evol. Microbiol.">
        <title>The Global Catalogue of Microorganisms (GCM) 10K type strain sequencing project: providing services to taxonomists for standard genome sequencing and annotation.</title>
        <authorList>
            <consortium name="The Broad Institute Genomics Platform"/>
            <consortium name="The Broad Institute Genome Sequencing Center for Infectious Disease"/>
            <person name="Wu L."/>
            <person name="Ma J."/>
        </authorList>
    </citation>
    <scope>NUCLEOTIDE SEQUENCE [LARGE SCALE GENOMIC DNA]</scope>
    <source>
        <strain evidence="4">NBRC 108725</strain>
    </source>
</reference>
<dbReference type="Gene3D" id="1.10.1040.10">
    <property type="entry name" value="N-(1-d-carboxylethyl)-l-norvaline Dehydrogenase, domain 2"/>
    <property type="match status" value="1"/>
</dbReference>
<dbReference type="InterPro" id="IPR015814">
    <property type="entry name" value="Pgluconate_DH_NAD-bd_C"/>
</dbReference>
<organism evidence="3 4">
    <name type="scientific">Naasia aerilata</name>
    <dbReference type="NCBI Taxonomy" id="1162966"/>
    <lineage>
        <taxon>Bacteria</taxon>
        <taxon>Bacillati</taxon>
        <taxon>Actinomycetota</taxon>
        <taxon>Actinomycetes</taxon>
        <taxon>Micrococcales</taxon>
        <taxon>Microbacteriaceae</taxon>
        <taxon>Naasia</taxon>
    </lineage>
</organism>
<evidence type="ECO:0000259" key="2">
    <source>
        <dbReference type="Pfam" id="PF09130"/>
    </source>
</evidence>
<evidence type="ECO:0000259" key="1">
    <source>
        <dbReference type="Pfam" id="PF03446"/>
    </source>
</evidence>
<protein>
    <recommendedName>
        <fullName evidence="5">3-hydroxyisobutyrate dehydrogenase-like beta-hydroxyacid dehydrogenase</fullName>
    </recommendedName>
</protein>
<feature type="domain" description="Phosphogluconate dehydrogenase NAD-binding putative C-terminal" evidence="2">
    <location>
        <begin position="181"/>
        <end position="250"/>
    </location>
</feature>
<dbReference type="Pfam" id="PF09130">
    <property type="entry name" value="DUF1932"/>
    <property type="match status" value="1"/>
</dbReference>
<gene>
    <name evidence="3" type="ORF">GCM10025866_21190</name>
</gene>
<dbReference type="Pfam" id="PF03446">
    <property type="entry name" value="NAD_binding_2"/>
    <property type="match status" value="1"/>
</dbReference>
<name>A0ABN6XMI6_9MICO</name>
<dbReference type="Gene3D" id="3.40.50.720">
    <property type="entry name" value="NAD(P)-binding Rossmann-like Domain"/>
    <property type="match status" value="1"/>
</dbReference>
<proteinExistence type="predicted"/>
<dbReference type="SUPFAM" id="SSF48179">
    <property type="entry name" value="6-phosphogluconate dehydrogenase C-terminal domain-like"/>
    <property type="match status" value="1"/>
</dbReference>
<dbReference type="SUPFAM" id="SSF51735">
    <property type="entry name" value="NAD(P)-binding Rossmann-fold domains"/>
    <property type="match status" value="1"/>
</dbReference>
<evidence type="ECO:0000313" key="3">
    <source>
        <dbReference type="EMBL" id="BDZ46210.1"/>
    </source>
</evidence>
<sequence>MRVAVLGLGEAGSLYAQGFAARGATVIGFDPAVSVAPEGVGLAADAPSAVRDADVVASLVGASAAPAVARSVLAHLAPGAVFADMNTGSPEDKRRMAAEAEAAGVAFADVAIMAPVPRAAELTPLLVSGPGAARLRELWSGLGVPVTVAGPEAGDAAGLKLLRSIFMKGLAALIFESVTAAERLGSGEWIRDQIAGELGPDGAALVERLVSGTRQHAERREHEMRDVEGFLGSLDSPAWMTASTVRWLHAIASGEL</sequence>
<dbReference type="RefSeq" id="WP_286276309.1">
    <property type="nucleotide sequence ID" value="NZ_AP027731.1"/>
</dbReference>
<accession>A0ABN6XMI6</accession>
<feature type="domain" description="6-phosphogluconate dehydrogenase NADP-binding" evidence="1">
    <location>
        <begin position="3"/>
        <end position="130"/>
    </location>
</feature>
<dbReference type="InterPro" id="IPR008927">
    <property type="entry name" value="6-PGluconate_DH-like_C_sf"/>
</dbReference>
<keyword evidence="4" id="KW-1185">Reference proteome</keyword>
<dbReference type="Proteomes" id="UP001321498">
    <property type="component" value="Chromosome"/>
</dbReference>
<evidence type="ECO:0008006" key="5">
    <source>
        <dbReference type="Google" id="ProtNLM"/>
    </source>
</evidence>
<dbReference type="InterPro" id="IPR006115">
    <property type="entry name" value="6PGDH_NADP-bd"/>
</dbReference>
<dbReference type="InterPro" id="IPR013328">
    <property type="entry name" value="6PGD_dom2"/>
</dbReference>
<dbReference type="InterPro" id="IPR036291">
    <property type="entry name" value="NAD(P)-bd_dom_sf"/>
</dbReference>
<dbReference type="EMBL" id="AP027731">
    <property type="protein sequence ID" value="BDZ46210.1"/>
    <property type="molecule type" value="Genomic_DNA"/>
</dbReference>